<protein>
    <submittedName>
        <fullName evidence="2">Tellurite resistance protein TerB</fullName>
    </submittedName>
</protein>
<reference evidence="2 3" key="1">
    <citation type="submission" date="2017-01" db="EMBL/GenBank/DDBJ databases">
        <authorList>
            <person name="Mah S.A."/>
            <person name="Swanson W.J."/>
            <person name="Moy G.W."/>
            <person name="Vacquier V.D."/>
        </authorList>
    </citation>
    <scope>NUCLEOTIDE SEQUENCE [LARGE SCALE GENOMIC DNA]</scope>
    <source>
        <strain evidence="2 3">DSM 11589</strain>
    </source>
</reference>
<dbReference type="OrthoDB" id="8448017at2"/>
<name>A0A1N7K5G6_9PROT</name>
<dbReference type="AlphaFoldDB" id="A0A1N7K5G6"/>
<proteinExistence type="predicted"/>
<dbReference type="Proteomes" id="UP000185678">
    <property type="component" value="Unassembled WGS sequence"/>
</dbReference>
<dbReference type="Gene3D" id="1.10.3680.10">
    <property type="entry name" value="TerB-like"/>
    <property type="match status" value="1"/>
</dbReference>
<dbReference type="EMBL" id="FTOA01000002">
    <property type="protein sequence ID" value="SIS56842.1"/>
    <property type="molecule type" value="Genomic_DNA"/>
</dbReference>
<dbReference type="STRING" id="80876.SAMN05421779_102613"/>
<dbReference type="CDD" id="cd07176">
    <property type="entry name" value="terB"/>
    <property type="match status" value="1"/>
</dbReference>
<organism evidence="2 3">
    <name type="scientific">Insolitispirillum peregrinum</name>
    <dbReference type="NCBI Taxonomy" id="80876"/>
    <lineage>
        <taxon>Bacteria</taxon>
        <taxon>Pseudomonadati</taxon>
        <taxon>Pseudomonadota</taxon>
        <taxon>Alphaproteobacteria</taxon>
        <taxon>Rhodospirillales</taxon>
        <taxon>Novispirillaceae</taxon>
        <taxon>Insolitispirillum</taxon>
    </lineage>
</organism>
<dbReference type="SUPFAM" id="SSF158682">
    <property type="entry name" value="TerB-like"/>
    <property type="match status" value="1"/>
</dbReference>
<dbReference type="Pfam" id="PF05099">
    <property type="entry name" value="TerB"/>
    <property type="match status" value="1"/>
</dbReference>
<feature type="domain" description="Co-chaperone DjlA N-terminal" evidence="1">
    <location>
        <begin position="7"/>
        <end position="121"/>
    </location>
</feature>
<sequence>MTTAHHAALIHTMVMIAACDGDLNNTELRTIDALVHSLPVFRDYKVDHLDADAAACAQLMADEDGLEQALEQIVNGLPEKLTETAYLVACEVAAADHALQQEELRLLEILRHRLGIDRLHAAAIERGVRARFVTL</sequence>
<gene>
    <name evidence="2" type="ORF">SAMN05421779_102613</name>
</gene>
<dbReference type="InterPro" id="IPR029024">
    <property type="entry name" value="TerB-like"/>
</dbReference>
<evidence type="ECO:0000259" key="1">
    <source>
        <dbReference type="Pfam" id="PF05099"/>
    </source>
</evidence>
<evidence type="ECO:0000313" key="3">
    <source>
        <dbReference type="Proteomes" id="UP000185678"/>
    </source>
</evidence>
<dbReference type="InterPro" id="IPR007791">
    <property type="entry name" value="DjlA_N"/>
</dbReference>
<keyword evidence="3" id="KW-1185">Reference proteome</keyword>
<accession>A0A1N7K5G6</accession>
<dbReference type="RefSeq" id="WP_076399448.1">
    <property type="nucleotide sequence ID" value="NZ_FTOA01000002.1"/>
</dbReference>
<evidence type="ECO:0000313" key="2">
    <source>
        <dbReference type="EMBL" id="SIS56842.1"/>
    </source>
</evidence>